<dbReference type="EMBL" id="JAIWYP010000002">
    <property type="protein sequence ID" value="KAH3864688.1"/>
    <property type="molecule type" value="Genomic_DNA"/>
</dbReference>
<name>A0A9D4REM0_DREPO</name>
<comment type="caution">
    <text evidence="1">The sequence shown here is derived from an EMBL/GenBank/DDBJ whole genome shotgun (WGS) entry which is preliminary data.</text>
</comment>
<organism evidence="1 2">
    <name type="scientific">Dreissena polymorpha</name>
    <name type="common">Zebra mussel</name>
    <name type="synonym">Mytilus polymorpha</name>
    <dbReference type="NCBI Taxonomy" id="45954"/>
    <lineage>
        <taxon>Eukaryota</taxon>
        <taxon>Metazoa</taxon>
        <taxon>Spiralia</taxon>
        <taxon>Lophotrochozoa</taxon>
        <taxon>Mollusca</taxon>
        <taxon>Bivalvia</taxon>
        <taxon>Autobranchia</taxon>
        <taxon>Heteroconchia</taxon>
        <taxon>Euheterodonta</taxon>
        <taxon>Imparidentia</taxon>
        <taxon>Neoheterodontei</taxon>
        <taxon>Myida</taxon>
        <taxon>Dreissenoidea</taxon>
        <taxon>Dreissenidae</taxon>
        <taxon>Dreissena</taxon>
    </lineage>
</organism>
<keyword evidence="2" id="KW-1185">Reference proteome</keyword>
<reference evidence="1" key="2">
    <citation type="submission" date="2020-11" db="EMBL/GenBank/DDBJ databases">
        <authorList>
            <person name="McCartney M.A."/>
            <person name="Auch B."/>
            <person name="Kono T."/>
            <person name="Mallez S."/>
            <person name="Becker A."/>
            <person name="Gohl D.M."/>
            <person name="Silverstein K.A.T."/>
            <person name="Koren S."/>
            <person name="Bechman K.B."/>
            <person name="Herman A."/>
            <person name="Abrahante J.E."/>
            <person name="Garbe J."/>
        </authorList>
    </citation>
    <scope>NUCLEOTIDE SEQUENCE</scope>
    <source>
        <strain evidence="1">Duluth1</strain>
        <tissue evidence="1">Whole animal</tissue>
    </source>
</reference>
<reference evidence="1" key="1">
    <citation type="journal article" date="2019" name="bioRxiv">
        <title>The Genome of the Zebra Mussel, Dreissena polymorpha: A Resource for Invasive Species Research.</title>
        <authorList>
            <person name="McCartney M.A."/>
            <person name="Auch B."/>
            <person name="Kono T."/>
            <person name="Mallez S."/>
            <person name="Zhang Y."/>
            <person name="Obille A."/>
            <person name="Becker A."/>
            <person name="Abrahante J.E."/>
            <person name="Garbe J."/>
            <person name="Badalamenti J.P."/>
            <person name="Herman A."/>
            <person name="Mangelson H."/>
            <person name="Liachko I."/>
            <person name="Sullivan S."/>
            <person name="Sone E.D."/>
            <person name="Koren S."/>
            <person name="Silverstein K.A.T."/>
            <person name="Beckman K.B."/>
            <person name="Gohl D.M."/>
        </authorList>
    </citation>
    <scope>NUCLEOTIDE SEQUENCE</scope>
    <source>
        <strain evidence="1">Duluth1</strain>
        <tissue evidence="1">Whole animal</tissue>
    </source>
</reference>
<evidence type="ECO:0000313" key="1">
    <source>
        <dbReference type="EMBL" id="KAH3864688.1"/>
    </source>
</evidence>
<dbReference type="Proteomes" id="UP000828390">
    <property type="component" value="Unassembled WGS sequence"/>
</dbReference>
<dbReference type="AlphaFoldDB" id="A0A9D4REM0"/>
<evidence type="ECO:0000313" key="2">
    <source>
        <dbReference type="Proteomes" id="UP000828390"/>
    </source>
</evidence>
<protein>
    <submittedName>
        <fullName evidence="1">Uncharacterized protein</fullName>
    </submittedName>
</protein>
<proteinExistence type="predicted"/>
<accession>A0A9D4REM0</accession>
<sequence length="119" mass="12583">MQRSVCTPLGKGTPVPAGRGKSWSHLSLCLCVYPAGQGHSCACGKGEIMVPFESLSLLPWVRPYDYHGAAAQEEKSGKSVVPGTSRLCATSIELRVDVSGCWPSSTRSGSALPRPDAHE</sequence>
<gene>
    <name evidence="1" type="ORF">DPMN_027713</name>
</gene>